<evidence type="ECO:0000256" key="5">
    <source>
        <dbReference type="ARBA" id="ARBA00022729"/>
    </source>
</evidence>
<dbReference type="InterPro" id="IPR011989">
    <property type="entry name" value="ARM-like"/>
</dbReference>
<evidence type="ECO:0000256" key="6">
    <source>
        <dbReference type="ARBA" id="ARBA00022824"/>
    </source>
</evidence>
<keyword evidence="6" id="KW-0256">Endoplasmic reticulum</keyword>
<evidence type="ECO:0000256" key="3">
    <source>
        <dbReference type="ARBA" id="ARBA00015352"/>
    </source>
</evidence>
<organism evidence="12">
    <name type="scientific">Hyalomma excavatum</name>
    <dbReference type="NCBI Taxonomy" id="257692"/>
    <lineage>
        <taxon>Eukaryota</taxon>
        <taxon>Metazoa</taxon>
        <taxon>Ecdysozoa</taxon>
        <taxon>Arthropoda</taxon>
        <taxon>Chelicerata</taxon>
        <taxon>Arachnida</taxon>
        <taxon>Acari</taxon>
        <taxon>Parasitiformes</taxon>
        <taxon>Ixodida</taxon>
        <taxon>Ixodoidea</taxon>
        <taxon>Ixodidae</taxon>
        <taxon>Hyalomminae</taxon>
        <taxon>Hyalomma</taxon>
    </lineage>
</organism>
<reference evidence="12" key="1">
    <citation type="journal article" date="2017" name="Ticks Tick Borne Dis.">
        <title>An insight into the sialome of Hyalomma excavatum.</title>
        <authorList>
            <person name="Ribeiro J.M."/>
            <person name="Slovak M."/>
            <person name="Francischetti I.M."/>
        </authorList>
    </citation>
    <scope>NUCLEOTIDE SEQUENCE</scope>
    <source>
        <strain evidence="12">Samish</strain>
        <tissue evidence="12">Salivary glands</tissue>
    </source>
</reference>
<evidence type="ECO:0000256" key="9">
    <source>
        <dbReference type="ARBA" id="ARBA00023180"/>
    </source>
</evidence>
<dbReference type="PANTHER" id="PTHR19316">
    <property type="entry name" value="PROTEIN FOLDING REGULATOR"/>
    <property type="match status" value="1"/>
</dbReference>
<dbReference type="GO" id="GO:0000774">
    <property type="term" value="F:adenyl-nucleotide exchange factor activity"/>
    <property type="evidence" value="ECO:0007669"/>
    <property type="project" value="TreeGrafter"/>
</dbReference>
<feature type="signal peptide" evidence="11">
    <location>
        <begin position="1"/>
        <end position="22"/>
    </location>
</feature>
<comment type="subcellular location">
    <subcellularLocation>
        <location evidence="1">Endoplasmic reticulum lumen</location>
    </subcellularLocation>
</comment>
<evidence type="ECO:0000256" key="11">
    <source>
        <dbReference type="SAM" id="SignalP"/>
    </source>
</evidence>
<evidence type="ECO:0000256" key="8">
    <source>
        <dbReference type="ARBA" id="ARBA00023010"/>
    </source>
</evidence>
<dbReference type="SUPFAM" id="SSF48371">
    <property type="entry name" value="ARM repeat"/>
    <property type="match status" value="1"/>
</dbReference>
<dbReference type="GO" id="GO:0005788">
    <property type="term" value="C:endoplasmic reticulum lumen"/>
    <property type="evidence" value="ECO:0007669"/>
    <property type="project" value="UniProtKB-SubCell"/>
</dbReference>
<sequence>MLQGKALCFAAAMVVLAVSAYCQQQAVTALVGKKVSERKNENSQPEESPTTQFQASNEWKEVKPGEAIPAGLHVRMNLATGHTEAKLMDEEESKDAQQSQKPASQDSRLLLEQAKDGPSIMVSEKKDLPWNMDDLKKKMSSLKLEAKSESEILYNLLENYRNATEAGKEALLKDMEFLVHQYDRAVDFVTMGGLLAIAPDLNSTSDTVRELVANTLGSALQGNPKVQRTVLGQGLLPQLLRLIVLDSSARVRLRCLFALSCLVRQLPEAQEALLQHGGLTVLAGLFTASDSSTKLQLKAVTLLHDLVVEQRLRHESGQPSDTKLMQSIQLHGFCSLVPRLLHISDVDVQEKVVQAMTALAEMCLEEFQRHVPTLQILLSNYQRQAHQENLSEDADQAADYYEGLLHSVSQLLGTLQRQQKDEL</sequence>
<accession>A0A131XEL6</accession>
<dbReference type="PANTHER" id="PTHR19316:SF35">
    <property type="entry name" value="NUCLEOTIDE EXCHANGE FACTOR SIL1"/>
    <property type="match status" value="1"/>
</dbReference>
<name>A0A131XEL6_9ACAR</name>
<dbReference type="InterPro" id="IPR000225">
    <property type="entry name" value="Armadillo"/>
</dbReference>
<dbReference type="SMART" id="SM00185">
    <property type="entry name" value="ARM"/>
    <property type="match status" value="3"/>
</dbReference>
<dbReference type="EMBL" id="GEFH01004043">
    <property type="protein sequence ID" value="JAP64538.1"/>
    <property type="molecule type" value="mRNA"/>
</dbReference>
<keyword evidence="4" id="KW-0813">Transport</keyword>
<dbReference type="AlphaFoldDB" id="A0A131XEL6"/>
<keyword evidence="8" id="KW-0811">Translocation</keyword>
<dbReference type="Gene3D" id="1.25.10.10">
    <property type="entry name" value="Leucine-rich Repeat Variant"/>
    <property type="match status" value="1"/>
</dbReference>
<evidence type="ECO:0000256" key="2">
    <source>
        <dbReference type="ARBA" id="ARBA00010588"/>
    </source>
</evidence>
<feature type="chain" id="PRO_5007283772" description="Nucleotide exchange factor SIL1" evidence="11">
    <location>
        <begin position="23"/>
        <end position="423"/>
    </location>
</feature>
<dbReference type="InterPro" id="IPR050693">
    <property type="entry name" value="Hsp70_NEF-Inhibitors"/>
</dbReference>
<keyword evidence="5 11" id="KW-0732">Signal</keyword>
<comment type="similarity">
    <text evidence="2">Belongs to the SIL1 family.</text>
</comment>
<evidence type="ECO:0000256" key="4">
    <source>
        <dbReference type="ARBA" id="ARBA00022448"/>
    </source>
</evidence>
<dbReference type="InterPro" id="IPR016024">
    <property type="entry name" value="ARM-type_fold"/>
</dbReference>
<protein>
    <recommendedName>
        <fullName evidence="3">Nucleotide exchange factor SIL1</fullName>
    </recommendedName>
</protein>
<evidence type="ECO:0000256" key="1">
    <source>
        <dbReference type="ARBA" id="ARBA00004319"/>
    </source>
</evidence>
<feature type="region of interest" description="Disordered" evidence="10">
    <location>
        <begin position="37"/>
        <end position="61"/>
    </location>
</feature>
<dbReference type="GO" id="GO:0015031">
    <property type="term" value="P:protein transport"/>
    <property type="evidence" value="ECO:0007669"/>
    <property type="project" value="UniProtKB-KW"/>
</dbReference>
<proteinExistence type="evidence at transcript level"/>
<feature type="compositionally biased region" description="Polar residues" evidence="10">
    <location>
        <begin position="42"/>
        <end position="57"/>
    </location>
</feature>
<evidence type="ECO:0000256" key="10">
    <source>
        <dbReference type="SAM" id="MobiDB-lite"/>
    </source>
</evidence>
<evidence type="ECO:0000256" key="7">
    <source>
        <dbReference type="ARBA" id="ARBA00022927"/>
    </source>
</evidence>
<evidence type="ECO:0000313" key="12">
    <source>
        <dbReference type="EMBL" id="JAP64538.1"/>
    </source>
</evidence>
<keyword evidence="9" id="KW-0325">Glycoprotein</keyword>
<keyword evidence="7" id="KW-0653">Protein transport</keyword>